<dbReference type="SUPFAM" id="SSF51206">
    <property type="entry name" value="cAMP-binding domain-like"/>
    <property type="match status" value="1"/>
</dbReference>
<dbReference type="InterPro" id="IPR014710">
    <property type="entry name" value="RmlC-like_jellyroll"/>
</dbReference>
<dbReference type="Proteomes" id="UP000028492">
    <property type="component" value="Chromosome"/>
</dbReference>
<dbReference type="CDD" id="cd00038">
    <property type="entry name" value="CAP_ED"/>
    <property type="match status" value="1"/>
</dbReference>
<dbReference type="Gene3D" id="2.60.120.10">
    <property type="entry name" value="Jelly Rolls"/>
    <property type="match status" value="1"/>
</dbReference>
<dbReference type="InterPro" id="IPR049817">
    <property type="entry name" value="Encap_f2b"/>
</dbReference>
<dbReference type="STRING" id="208439.AJAP_18580"/>
<feature type="region of interest" description="Disordered" evidence="1">
    <location>
        <begin position="1"/>
        <end position="29"/>
    </location>
</feature>
<evidence type="ECO:0000313" key="4">
    <source>
        <dbReference type="Proteomes" id="UP000028492"/>
    </source>
</evidence>
<evidence type="ECO:0000259" key="2">
    <source>
        <dbReference type="PROSITE" id="PS50042"/>
    </source>
</evidence>
<dbReference type="RefSeq" id="WP_038513284.1">
    <property type="nucleotide sequence ID" value="NZ_CP008953.1"/>
</dbReference>
<name>A0A075UQV8_9PSEU</name>
<keyword evidence="4" id="KW-1185">Reference proteome</keyword>
<dbReference type="KEGG" id="aja:AJAP_18580"/>
<dbReference type="HOGENOM" id="CLU_056341_0_0_11"/>
<dbReference type="GO" id="GO:0003700">
    <property type="term" value="F:DNA-binding transcription factor activity"/>
    <property type="evidence" value="ECO:0007669"/>
    <property type="project" value="TreeGrafter"/>
</dbReference>
<dbReference type="Pfam" id="PF00027">
    <property type="entry name" value="cNMP_binding"/>
    <property type="match status" value="1"/>
</dbReference>
<dbReference type="GO" id="GO:0005829">
    <property type="term" value="C:cytosol"/>
    <property type="evidence" value="ECO:0007669"/>
    <property type="project" value="TreeGrafter"/>
</dbReference>
<dbReference type="SMART" id="SM00100">
    <property type="entry name" value="cNMP"/>
    <property type="match status" value="1"/>
</dbReference>
<dbReference type="AlphaFoldDB" id="A0A075UQV8"/>
<evidence type="ECO:0000313" key="3">
    <source>
        <dbReference type="EMBL" id="AIG76582.1"/>
    </source>
</evidence>
<dbReference type="eggNOG" id="COG0664">
    <property type="taxonomic scope" value="Bacteria"/>
</dbReference>
<accession>A0A075UQV8</accession>
<organism evidence="3 4">
    <name type="scientific">Amycolatopsis japonica</name>
    <dbReference type="NCBI Taxonomy" id="208439"/>
    <lineage>
        <taxon>Bacteria</taxon>
        <taxon>Bacillati</taxon>
        <taxon>Actinomycetota</taxon>
        <taxon>Actinomycetes</taxon>
        <taxon>Pseudonocardiales</taxon>
        <taxon>Pseudonocardiaceae</taxon>
        <taxon>Amycolatopsis</taxon>
        <taxon>Amycolatopsis japonica group</taxon>
    </lineage>
</organism>
<dbReference type="InterPro" id="IPR050397">
    <property type="entry name" value="Env_Response_Regulators"/>
</dbReference>
<dbReference type="PANTHER" id="PTHR24567:SF74">
    <property type="entry name" value="HTH-TYPE TRANSCRIPTIONAL REGULATOR ARCR"/>
    <property type="match status" value="1"/>
</dbReference>
<reference evidence="3 4" key="1">
    <citation type="journal article" date="2014" name="J. Biotechnol.">
        <title>Complete genome sequence of the actinobacterium Amycolatopsis japonica MG417-CF17(T) (=DSM 44213T) producing (S,S)-N,N'-ethylenediaminedisuccinic acid.</title>
        <authorList>
            <person name="Stegmann E."/>
            <person name="Albersmeier A."/>
            <person name="Spohn M."/>
            <person name="Gert H."/>
            <person name="Weber T."/>
            <person name="Wohlleben W."/>
            <person name="Kalinowski J."/>
            <person name="Ruckert C."/>
        </authorList>
    </citation>
    <scope>NUCLEOTIDE SEQUENCE [LARGE SCALE GENOMIC DNA]</scope>
    <source>
        <strain evidence="4">MG417-CF17 (DSM 44213)</strain>
    </source>
</reference>
<dbReference type="NCBIfam" id="NF041163">
    <property type="entry name" value="encap_f2b"/>
    <property type="match status" value="1"/>
</dbReference>
<dbReference type="InterPro" id="IPR000595">
    <property type="entry name" value="cNMP-bd_dom"/>
</dbReference>
<dbReference type="InterPro" id="IPR018490">
    <property type="entry name" value="cNMP-bd_dom_sf"/>
</dbReference>
<protein>
    <submittedName>
        <fullName evidence="3">Cyclic nucleotide-binding domain protein</fullName>
    </submittedName>
</protein>
<dbReference type="PROSITE" id="PS50042">
    <property type="entry name" value="CNMP_BINDING_3"/>
    <property type="match status" value="1"/>
</dbReference>
<gene>
    <name evidence="3" type="ORF">AJAP_18580</name>
</gene>
<dbReference type="PANTHER" id="PTHR24567">
    <property type="entry name" value="CRP FAMILY TRANSCRIPTIONAL REGULATORY PROTEIN"/>
    <property type="match status" value="1"/>
</dbReference>
<proteinExistence type="predicted"/>
<evidence type="ECO:0000256" key="1">
    <source>
        <dbReference type="SAM" id="MobiDB-lite"/>
    </source>
</evidence>
<dbReference type="EMBL" id="CP008953">
    <property type="protein sequence ID" value="AIG76582.1"/>
    <property type="molecule type" value="Genomic_DNA"/>
</dbReference>
<sequence length="462" mass="50737">MTAATPEADRRLSLGPAAARNLATTTKTRPQMQSITPRWLLKMLPWVEATGGTFRVNRRLTYAIGDGRVSFTNVGTEVRVVPQELAELALLRGFDDEDTLTALADRFVQHEYQPGETIVSHGAPLDEVVLVAHGKIAKVVPGEYGAEASVGSMADGDHFGDEMLAGIDRNWPFTAKAVTPVIVLTLRAEDFADLNGRSEAMRRHVQDMLSHKGKPQNAKGEAEIGMSSGHDGEPLLPGTFVDYEISPREYDLAVAQTALRVHTRVTDLYNGPMDQFEEQLRLTISALRERQEHDLINNREFGLLHNADLKSRFQTRSGPPTPDDMDELVSRRRKTKFFLAHPRAIAAFGRECTRRSLYPEGTTVDGKVVAAWRGVPLLPCDKIPITENGTSSILAMRTGVEDNGVIGLHQTGLPDEYEPGLNVRFDGISDQAVASYLVSTYYSAAVLVPDALGVLENVEVAR</sequence>
<feature type="region of interest" description="Disordered" evidence="1">
    <location>
        <begin position="208"/>
        <end position="231"/>
    </location>
</feature>
<dbReference type="Pfam" id="PF19307">
    <property type="entry name" value="SrpI-like"/>
    <property type="match status" value="1"/>
</dbReference>
<dbReference type="InterPro" id="IPR045641">
    <property type="entry name" value="SrpI-like"/>
</dbReference>
<feature type="domain" description="Cyclic nucleotide-binding" evidence="2">
    <location>
        <begin position="96"/>
        <end position="212"/>
    </location>
</feature>